<reference evidence="2 3" key="1">
    <citation type="journal article" date="2022" name="Nat. Ecol. Evol.">
        <title>A masculinizing supergene underlies an exaggerated male reproductive morph in a spider.</title>
        <authorList>
            <person name="Hendrickx F."/>
            <person name="De Corte Z."/>
            <person name="Sonet G."/>
            <person name="Van Belleghem S.M."/>
            <person name="Kostlbacher S."/>
            <person name="Vangestel C."/>
        </authorList>
    </citation>
    <scope>NUCLEOTIDE SEQUENCE [LARGE SCALE GENOMIC DNA]</scope>
    <source>
        <strain evidence="2">W744_W776</strain>
    </source>
</reference>
<feature type="compositionally biased region" description="Polar residues" evidence="1">
    <location>
        <begin position="68"/>
        <end position="83"/>
    </location>
</feature>
<organism evidence="2 3">
    <name type="scientific">Oedothorax gibbosus</name>
    <dbReference type="NCBI Taxonomy" id="931172"/>
    <lineage>
        <taxon>Eukaryota</taxon>
        <taxon>Metazoa</taxon>
        <taxon>Ecdysozoa</taxon>
        <taxon>Arthropoda</taxon>
        <taxon>Chelicerata</taxon>
        <taxon>Arachnida</taxon>
        <taxon>Araneae</taxon>
        <taxon>Araneomorphae</taxon>
        <taxon>Entelegynae</taxon>
        <taxon>Araneoidea</taxon>
        <taxon>Linyphiidae</taxon>
        <taxon>Erigoninae</taxon>
        <taxon>Oedothorax</taxon>
    </lineage>
</organism>
<gene>
    <name evidence="2" type="ORF">JTE90_005717</name>
</gene>
<keyword evidence="3" id="KW-1185">Reference proteome</keyword>
<evidence type="ECO:0000313" key="3">
    <source>
        <dbReference type="Proteomes" id="UP000827092"/>
    </source>
</evidence>
<evidence type="ECO:0000313" key="2">
    <source>
        <dbReference type="EMBL" id="KAG8185121.1"/>
    </source>
</evidence>
<dbReference type="EMBL" id="JAFNEN010000346">
    <property type="protein sequence ID" value="KAG8185121.1"/>
    <property type="molecule type" value="Genomic_DNA"/>
</dbReference>
<accession>A0AAV6ULK3</accession>
<dbReference type="Proteomes" id="UP000827092">
    <property type="component" value="Unassembled WGS sequence"/>
</dbReference>
<evidence type="ECO:0000256" key="1">
    <source>
        <dbReference type="SAM" id="MobiDB-lite"/>
    </source>
</evidence>
<proteinExistence type="predicted"/>
<sequence>MSSDSNVDAIWWDDGKSVGNFASGNGNEKEVSLLGELKNQQVSLKHCFPLIFDCCRPRPNSKKDSPKEQTPNLAQNNQNKVDT</sequence>
<comment type="caution">
    <text evidence="2">The sequence shown here is derived from an EMBL/GenBank/DDBJ whole genome shotgun (WGS) entry which is preliminary data.</text>
</comment>
<dbReference type="AlphaFoldDB" id="A0AAV6ULK3"/>
<name>A0AAV6ULK3_9ARAC</name>
<feature type="region of interest" description="Disordered" evidence="1">
    <location>
        <begin position="58"/>
        <end position="83"/>
    </location>
</feature>
<protein>
    <submittedName>
        <fullName evidence="2">Uncharacterized protein</fullName>
    </submittedName>
</protein>